<evidence type="ECO:0000256" key="7">
    <source>
        <dbReference type="ARBA" id="ARBA00023204"/>
    </source>
</evidence>
<proteinExistence type="inferred from homology"/>
<dbReference type="Pfam" id="PF01035">
    <property type="entry name" value="DNA_binding_1"/>
    <property type="match status" value="1"/>
</dbReference>
<keyword evidence="7" id="KW-0234">DNA repair</keyword>
<keyword evidence="6" id="KW-0227">DNA damage</keyword>
<dbReference type="InterPro" id="IPR014048">
    <property type="entry name" value="MethylDNA_cys_MeTrfase_DNA-bd"/>
</dbReference>
<dbReference type="EMBL" id="CP032550">
    <property type="protein sequence ID" value="QGU28588.1"/>
    <property type="molecule type" value="Genomic_DNA"/>
</dbReference>
<dbReference type="RefSeq" id="WP_156243137.1">
    <property type="nucleotide sequence ID" value="NZ_BAAAZL010000003.1"/>
</dbReference>
<dbReference type="GO" id="GO:0003908">
    <property type="term" value="F:methylated-DNA-[protein]-cysteine S-methyltransferase activity"/>
    <property type="evidence" value="ECO:0007669"/>
    <property type="project" value="UniProtKB-EC"/>
</dbReference>
<comment type="catalytic activity">
    <reaction evidence="1">
        <text>a 4-O-methyl-thymidine in DNA + L-cysteinyl-[protein] = a thymidine in DNA + S-methyl-L-cysteinyl-[protein]</text>
        <dbReference type="Rhea" id="RHEA:53428"/>
        <dbReference type="Rhea" id="RHEA-COMP:10131"/>
        <dbReference type="Rhea" id="RHEA-COMP:10132"/>
        <dbReference type="Rhea" id="RHEA-COMP:13555"/>
        <dbReference type="Rhea" id="RHEA-COMP:13556"/>
        <dbReference type="ChEBI" id="CHEBI:29950"/>
        <dbReference type="ChEBI" id="CHEBI:82612"/>
        <dbReference type="ChEBI" id="CHEBI:137386"/>
        <dbReference type="ChEBI" id="CHEBI:137387"/>
        <dbReference type="EC" id="2.1.1.63"/>
    </reaction>
</comment>
<dbReference type="Proteomes" id="UP000422989">
    <property type="component" value="Chromosome"/>
</dbReference>
<keyword evidence="12" id="KW-1185">Reference proteome</keyword>
<evidence type="ECO:0000259" key="9">
    <source>
        <dbReference type="Pfam" id="PF01035"/>
    </source>
</evidence>
<dbReference type="KEGG" id="moj:D7D94_13595"/>
<comment type="catalytic activity">
    <reaction evidence="8">
        <text>a 6-O-methyl-2'-deoxyguanosine in DNA + L-cysteinyl-[protein] = S-methyl-L-cysteinyl-[protein] + a 2'-deoxyguanosine in DNA</text>
        <dbReference type="Rhea" id="RHEA:24000"/>
        <dbReference type="Rhea" id="RHEA-COMP:10131"/>
        <dbReference type="Rhea" id="RHEA-COMP:10132"/>
        <dbReference type="Rhea" id="RHEA-COMP:11367"/>
        <dbReference type="Rhea" id="RHEA-COMP:11368"/>
        <dbReference type="ChEBI" id="CHEBI:29950"/>
        <dbReference type="ChEBI" id="CHEBI:82612"/>
        <dbReference type="ChEBI" id="CHEBI:85445"/>
        <dbReference type="ChEBI" id="CHEBI:85448"/>
        <dbReference type="EC" id="2.1.1.63"/>
    </reaction>
</comment>
<accession>A0A6I6EC67</accession>
<dbReference type="SUPFAM" id="SSF53155">
    <property type="entry name" value="Methylated DNA-protein cysteine methyltransferase domain"/>
    <property type="match status" value="1"/>
</dbReference>
<evidence type="ECO:0000256" key="5">
    <source>
        <dbReference type="ARBA" id="ARBA00022679"/>
    </source>
</evidence>
<dbReference type="SUPFAM" id="SSF46767">
    <property type="entry name" value="Methylated DNA-protein cysteine methyltransferase, C-terminal domain"/>
    <property type="match status" value="1"/>
</dbReference>
<protein>
    <recommendedName>
        <fullName evidence="3">methylated-DNA--[protein]-cysteine S-methyltransferase</fullName>
        <ecNumber evidence="3">2.1.1.63</ecNumber>
    </recommendedName>
</protein>
<keyword evidence="5 11" id="KW-0808">Transferase</keyword>
<sequence>MTFRYAMLPTPVGDAMAAFSDEGLVALRVRAEPHEALESVSRELRGALLPDDGSEALEDLAAQLEGYFQGERRRFDLTLDWRLANGFTREALAVVCDIPYGTTASYGEVAALAGRPRAARAVGTACRTSPFSLVVPVHRVIHADGTIGGYGSDIDVKRHLLELEQDDGPA</sequence>
<dbReference type="PANTHER" id="PTHR10815:SF13">
    <property type="entry name" value="METHYLATED-DNA--PROTEIN-CYSTEINE METHYLTRANSFERASE"/>
    <property type="match status" value="1"/>
</dbReference>
<organism evidence="11 12">
    <name type="scientific">Microbacterium oryzae</name>
    <dbReference type="NCBI Taxonomy" id="743009"/>
    <lineage>
        <taxon>Bacteria</taxon>
        <taxon>Bacillati</taxon>
        <taxon>Actinomycetota</taxon>
        <taxon>Actinomycetes</taxon>
        <taxon>Micrococcales</taxon>
        <taxon>Microbacteriaceae</taxon>
        <taxon>Microbacterium</taxon>
    </lineage>
</organism>
<dbReference type="Pfam" id="PF02870">
    <property type="entry name" value="Methyltransf_1N"/>
    <property type="match status" value="1"/>
</dbReference>
<name>A0A6I6EC67_9MICO</name>
<dbReference type="GO" id="GO:0032259">
    <property type="term" value="P:methylation"/>
    <property type="evidence" value="ECO:0007669"/>
    <property type="project" value="UniProtKB-KW"/>
</dbReference>
<dbReference type="InterPro" id="IPR036388">
    <property type="entry name" value="WH-like_DNA-bd_sf"/>
</dbReference>
<reference evidence="11 12" key="1">
    <citation type="submission" date="2018-09" db="EMBL/GenBank/DDBJ databases">
        <title>Whole genome sequencing of Microbacterium oryzae strain MB-10T.</title>
        <authorList>
            <person name="Das S.K."/>
        </authorList>
    </citation>
    <scope>NUCLEOTIDE SEQUENCE [LARGE SCALE GENOMIC DNA]</scope>
    <source>
        <strain evidence="11 12">MB-10</strain>
    </source>
</reference>
<feature type="domain" description="Methylguanine DNA methyltransferase ribonuclease-like" evidence="10">
    <location>
        <begin position="4"/>
        <end position="80"/>
    </location>
</feature>
<evidence type="ECO:0000256" key="2">
    <source>
        <dbReference type="ARBA" id="ARBA00008711"/>
    </source>
</evidence>
<dbReference type="GO" id="GO:0006281">
    <property type="term" value="P:DNA repair"/>
    <property type="evidence" value="ECO:0007669"/>
    <property type="project" value="UniProtKB-KW"/>
</dbReference>
<keyword evidence="4 11" id="KW-0489">Methyltransferase</keyword>
<feature type="domain" description="Methylated-DNA-[protein]-cysteine S-methyltransferase DNA binding" evidence="9">
    <location>
        <begin position="87"/>
        <end position="165"/>
    </location>
</feature>
<dbReference type="Gene3D" id="1.10.10.10">
    <property type="entry name" value="Winged helix-like DNA-binding domain superfamily/Winged helix DNA-binding domain"/>
    <property type="match status" value="1"/>
</dbReference>
<dbReference type="FunFam" id="1.10.10.10:FF:000214">
    <property type="entry name" value="Methylated-DNA--protein-cysteine methyltransferase"/>
    <property type="match status" value="1"/>
</dbReference>
<dbReference type="AlphaFoldDB" id="A0A6I6EC67"/>
<dbReference type="NCBIfam" id="TIGR00589">
    <property type="entry name" value="ogt"/>
    <property type="match status" value="1"/>
</dbReference>
<evidence type="ECO:0000259" key="10">
    <source>
        <dbReference type="Pfam" id="PF02870"/>
    </source>
</evidence>
<comment type="similarity">
    <text evidence="2">Belongs to the MGMT family.</text>
</comment>
<dbReference type="InterPro" id="IPR036631">
    <property type="entry name" value="MGMT_N_sf"/>
</dbReference>
<dbReference type="CDD" id="cd06445">
    <property type="entry name" value="ATase"/>
    <property type="match status" value="1"/>
</dbReference>
<evidence type="ECO:0000256" key="8">
    <source>
        <dbReference type="ARBA" id="ARBA00049348"/>
    </source>
</evidence>
<dbReference type="InterPro" id="IPR008332">
    <property type="entry name" value="MethylG_MeTrfase_N"/>
</dbReference>
<dbReference type="EC" id="2.1.1.63" evidence="3"/>
<evidence type="ECO:0000313" key="11">
    <source>
        <dbReference type="EMBL" id="QGU28588.1"/>
    </source>
</evidence>
<dbReference type="PANTHER" id="PTHR10815">
    <property type="entry name" value="METHYLATED-DNA--PROTEIN-CYSTEINE METHYLTRANSFERASE"/>
    <property type="match status" value="1"/>
</dbReference>
<evidence type="ECO:0000313" key="12">
    <source>
        <dbReference type="Proteomes" id="UP000422989"/>
    </source>
</evidence>
<dbReference type="InterPro" id="IPR036217">
    <property type="entry name" value="MethylDNA_cys_MeTrfase_DNAb"/>
</dbReference>
<evidence type="ECO:0000256" key="1">
    <source>
        <dbReference type="ARBA" id="ARBA00001286"/>
    </source>
</evidence>
<dbReference type="Gene3D" id="3.30.160.70">
    <property type="entry name" value="Methylated DNA-protein cysteine methyltransferase domain"/>
    <property type="match status" value="1"/>
</dbReference>
<evidence type="ECO:0000256" key="4">
    <source>
        <dbReference type="ARBA" id="ARBA00022603"/>
    </source>
</evidence>
<dbReference type="OrthoDB" id="9802228at2"/>
<evidence type="ECO:0000256" key="6">
    <source>
        <dbReference type="ARBA" id="ARBA00022763"/>
    </source>
</evidence>
<evidence type="ECO:0000256" key="3">
    <source>
        <dbReference type="ARBA" id="ARBA00011918"/>
    </source>
</evidence>
<gene>
    <name evidence="11" type="ORF">D7D94_13595</name>
</gene>